<accession>A0A9X3IP24</accession>
<dbReference type="EMBL" id="JAPKNK010000015">
    <property type="protein sequence ID" value="MCX5572181.1"/>
    <property type="molecule type" value="Genomic_DNA"/>
</dbReference>
<reference evidence="2" key="1">
    <citation type="submission" date="2022-11" db="EMBL/GenBank/DDBJ databases">
        <title>Biodiversity and phylogenetic relationships of bacteria.</title>
        <authorList>
            <person name="Machado R.A.R."/>
            <person name="Bhat A."/>
            <person name="Loulou A."/>
            <person name="Kallel S."/>
        </authorList>
    </citation>
    <scope>NUCLEOTIDE SEQUENCE</scope>
    <source>
        <strain evidence="2">K-TC2</strain>
    </source>
</reference>
<protein>
    <submittedName>
        <fullName evidence="2">Uncharacterized protein</fullName>
    </submittedName>
</protein>
<organism evidence="2 3">
    <name type="scientific">Kaistia nematophila</name>
    <dbReference type="NCBI Taxonomy" id="2994654"/>
    <lineage>
        <taxon>Bacteria</taxon>
        <taxon>Pseudomonadati</taxon>
        <taxon>Pseudomonadota</taxon>
        <taxon>Alphaproteobacteria</taxon>
        <taxon>Hyphomicrobiales</taxon>
        <taxon>Kaistiaceae</taxon>
        <taxon>Kaistia</taxon>
    </lineage>
</organism>
<feature type="region of interest" description="Disordered" evidence="1">
    <location>
        <begin position="34"/>
        <end position="60"/>
    </location>
</feature>
<evidence type="ECO:0000313" key="2">
    <source>
        <dbReference type="EMBL" id="MCX5572181.1"/>
    </source>
</evidence>
<dbReference type="RefSeq" id="WP_266341143.1">
    <property type="nucleotide sequence ID" value="NZ_JAPKNK010000015.1"/>
</dbReference>
<gene>
    <name evidence="2" type="ORF">OSH07_23470</name>
</gene>
<name>A0A9X3IP24_9HYPH</name>
<evidence type="ECO:0000313" key="3">
    <source>
        <dbReference type="Proteomes" id="UP001144805"/>
    </source>
</evidence>
<evidence type="ECO:0000256" key="1">
    <source>
        <dbReference type="SAM" id="MobiDB-lite"/>
    </source>
</evidence>
<proteinExistence type="predicted"/>
<dbReference type="AlphaFoldDB" id="A0A9X3IP24"/>
<dbReference type="Proteomes" id="UP001144805">
    <property type="component" value="Unassembled WGS sequence"/>
</dbReference>
<sequence length="60" mass="6597">MGTILSYSGDRRRRVRSGLPKQGTCEIIIFSGVRIDRQRPERPQPAQPVAAPQPKPGRGG</sequence>
<feature type="compositionally biased region" description="Pro residues" evidence="1">
    <location>
        <begin position="43"/>
        <end position="60"/>
    </location>
</feature>
<keyword evidence="3" id="KW-1185">Reference proteome</keyword>
<comment type="caution">
    <text evidence="2">The sequence shown here is derived from an EMBL/GenBank/DDBJ whole genome shotgun (WGS) entry which is preliminary data.</text>
</comment>